<evidence type="ECO:0000256" key="6">
    <source>
        <dbReference type="ARBA" id="ARBA00022801"/>
    </source>
</evidence>
<evidence type="ECO:0000313" key="12">
    <source>
        <dbReference type="EMBL" id="MFC0268346.1"/>
    </source>
</evidence>
<dbReference type="SUPFAM" id="SSF55811">
    <property type="entry name" value="Nudix"/>
    <property type="match status" value="2"/>
</dbReference>
<accession>A0ABV6G402</accession>
<dbReference type="InterPro" id="IPR049734">
    <property type="entry name" value="NudC-like_C"/>
</dbReference>
<dbReference type="GO" id="GO:0016787">
    <property type="term" value="F:hydrolase activity"/>
    <property type="evidence" value="ECO:0007669"/>
    <property type="project" value="UniProtKB-KW"/>
</dbReference>
<dbReference type="Gene3D" id="3.90.79.20">
    <property type="match status" value="1"/>
</dbReference>
<evidence type="ECO:0000256" key="10">
    <source>
        <dbReference type="RuleBase" id="RU003476"/>
    </source>
</evidence>
<comment type="cofactor">
    <cofactor evidence="1">
        <name>Mg(2+)</name>
        <dbReference type="ChEBI" id="CHEBI:18420"/>
    </cofactor>
</comment>
<evidence type="ECO:0000256" key="8">
    <source>
        <dbReference type="ARBA" id="ARBA00023027"/>
    </source>
</evidence>
<gene>
    <name evidence="12" type="primary">nudC</name>
    <name evidence="12" type="ORF">ACFFHW_10210</name>
</gene>
<evidence type="ECO:0000259" key="11">
    <source>
        <dbReference type="PROSITE" id="PS51462"/>
    </source>
</evidence>
<dbReference type="InterPro" id="IPR050241">
    <property type="entry name" value="NAD-cap_RNA_hydrolase_NudC"/>
</dbReference>
<keyword evidence="8" id="KW-0520">NAD</keyword>
<dbReference type="InterPro" id="IPR020084">
    <property type="entry name" value="NUDIX_hydrolase_CS"/>
</dbReference>
<dbReference type="PROSITE" id="PS51462">
    <property type="entry name" value="NUDIX"/>
    <property type="match status" value="1"/>
</dbReference>
<dbReference type="PRINTS" id="PR00502">
    <property type="entry name" value="NUDIXFAMILY"/>
</dbReference>
<dbReference type="EMBL" id="JBHLVX010000042">
    <property type="protein sequence ID" value="MFC0268346.1"/>
    <property type="molecule type" value="Genomic_DNA"/>
</dbReference>
<reference evidence="12 13" key="1">
    <citation type="submission" date="2024-09" db="EMBL/GenBank/DDBJ databases">
        <authorList>
            <person name="Sun Q."/>
            <person name="Mori K."/>
        </authorList>
    </citation>
    <scope>NUCLEOTIDE SEQUENCE [LARGE SCALE GENOMIC DNA]</scope>
    <source>
        <strain evidence="12 13">CCM 7415</strain>
    </source>
</reference>
<keyword evidence="5" id="KW-0479">Metal-binding</keyword>
<comment type="cofactor">
    <cofactor evidence="2">
        <name>Zn(2+)</name>
        <dbReference type="ChEBI" id="CHEBI:29105"/>
    </cofactor>
</comment>
<dbReference type="InterPro" id="IPR000086">
    <property type="entry name" value="NUDIX_hydrolase_dom"/>
</dbReference>
<dbReference type="EC" id="3.6.1.22" evidence="4"/>
<evidence type="ECO:0000256" key="7">
    <source>
        <dbReference type="ARBA" id="ARBA00022842"/>
    </source>
</evidence>
<comment type="caution">
    <text evidence="12">The sequence shown here is derived from an EMBL/GenBank/DDBJ whole genome shotgun (WGS) entry which is preliminary data.</text>
</comment>
<proteinExistence type="inferred from homology"/>
<evidence type="ECO:0000313" key="13">
    <source>
        <dbReference type="Proteomes" id="UP001589814"/>
    </source>
</evidence>
<dbReference type="Gene3D" id="3.90.79.10">
    <property type="entry name" value="Nucleoside Triphosphate Pyrophosphohydrolase"/>
    <property type="match status" value="1"/>
</dbReference>
<name>A0ABV6G402_9GAMM</name>
<evidence type="ECO:0000256" key="2">
    <source>
        <dbReference type="ARBA" id="ARBA00001947"/>
    </source>
</evidence>
<feature type="domain" description="Nudix hydrolase" evidence="11">
    <location>
        <begin position="127"/>
        <end position="250"/>
    </location>
</feature>
<comment type="catalytic activity">
    <reaction evidence="9">
        <text>a 5'-end NAD(+)-phospho-ribonucleoside in mRNA + H2O = a 5'-end phospho-adenosine-phospho-ribonucleoside in mRNA + beta-nicotinamide D-ribonucleotide + 2 H(+)</text>
        <dbReference type="Rhea" id="RHEA:60876"/>
        <dbReference type="Rhea" id="RHEA-COMP:15698"/>
        <dbReference type="Rhea" id="RHEA-COMP:15719"/>
        <dbReference type="ChEBI" id="CHEBI:14649"/>
        <dbReference type="ChEBI" id="CHEBI:15377"/>
        <dbReference type="ChEBI" id="CHEBI:15378"/>
        <dbReference type="ChEBI" id="CHEBI:144029"/>
        <dbReference type="ChEBI" id="CHEBI:144051"/>
    </reaction>
    <physiologicalReaction direction="left-to-right" evidence="9">
        <dbReference type="Rhea" id="RHEA:60877"/>
    </physiologicalReaction>
</comment>
<keyword evidence="7" id="KW-0460">Magnesium</keyword>
<dbReference type="Pfam" id="PF09297">
    <property type="entry name" value="Zn_ribbon_NUD"/>
    <property type="match status" value="1"/>
</dbReference>
<evidence type="ECO:0000256" key="4">
    <source>
        <dbReference type="ARBA" id="ARBA00012381"/>
    </source>
</evidence>
<dbReference type="InterPro" id="IPR015376">
    <property type="entry name" value="Znr_NADH_PPase"/>
</dbReference>
<evidence type="ECO:0000256" key="3">
    <source>
        <dbReference type="ARBA" id="ARBA00009595"/>
    </source>
</evidence>
<dbReference type="PANTHER" id="PTHR42904:SF6">
    <property type="entry name" value="NAD-CAPPED RNA HYDROLASE NUDT12"/>
    <property type="match status" value="1"/>
</dbReference>
<dbReference type="CDD" id="cd03429">
    <property type="entry name" value="NUDIX_NADH_pyrophosphatase_Nudt13"/>
    <property type="match status" value="1"/>
</dbReference>
<evidence type="ECO:0000256" key="9">
    <source>
        <dbReference type="ARBA" id="ARBA00023679"/>
    </source>
</evidence>
<dbReference type="InterPro" id="IPR015797">
    <property type="entry name" value="NUDIX_hydrolase-like_dom_sf"/>
</dbReference>
<protein>
    <recommendedName>
        <fullName evidence="4">NAD(+) diphosphatase</fullName>
        <ecNumber evidence="4">3.6.1.22</ecNumber>
    </recommendedName>
</protein>
<keyword evidence="6 10" id="KW-0378">Hydrolase</keyword>
<sequence>MLERDLAGLADCRAGYLIRVGEEGVADNGQGGIVQSPDRWPQGAIALGRWQGEPLAVIAETGEAHWPTPREWLARLDERDFALISTALQVVRWARDHRFCGRCGGAMRQRPGEFMMQCTKCGLRSYPRISPCIITLVTWRDRLLLARSPRFAAGRFSTLAGFIEPGESAEEAVRREVLEEVGVQVGRISYYRSQSWPMPHSLMLGFYAEAASRELRVDGVEIEAADWFDANTLPGLPPSYSISRGLIENFLRGTARRE</sequence>
<organism evidence="12 13">
    <name type="scientific">Kushneria aurantia</name>
    <dbReference type="NCBI Taxonomy" id="504092"/>
    <lineage>
        <taxon>Bacteria</taxon>
        <taxon>Pseudomonadati</taxon>
        <taxon>Pseudomonadota</taxon>
        <taxon>Gammaproteobacteria</taxon>
        <taxon>Oceanospirillales</taxon>
        <taxon>Halomonadaceae</taxon>
        <taxon>Kushneria</taxon>
    </lineage>
</organism>
<dbReference type="InterPro" id="IPR020476">
    <property type="entry name" value="Nudix_hydrolase"/>
</dbReference>
<dbReference type="RefSeq" id="WP_019950216.1">
    <property type="nucleotide sequence ID" value="NZ_JBHLVX010000042.1"/>
</dbReference>
<dbReference type="NCBIfam" id="NF001299">
    <property type="entry name" value="PRK00241.1"/>
    <property type="match status" value="1"/>
</dbReference>
<dbReference type="Proteomes" id="UP001589814">
    <property type="component" value="Unassembled WGS sequence"/>
</dbReference>
<dbReference type="Pfam" id="PF00293">
    <property type="entry name" value="NUDIX"/>
    <property type="match status" value="1"/>
</dbReference>
<keyword evidence="13" id="KW-1185">Reference proteome</keyword>
<dbReference type="PROSITE" id="PS00893">
    <property type="entry name" value="NUDIX_BOX"/>
    <property type="match status" value="1"/>
</dbReference>
<evidence type="ECO:0000256" key="1">
    <source>
        <dbReference type="ARBA" id="ARBA00001946"/>
    </source>
</evidence>
<dbReference type="PANTHER" id="PTHR42904">
    <property type="entry name" value="NUDIX HYDROLASE, NUDC SUBFAMILY"/>
    <property type="match status" value="1"/>
</dbReference>
<evidence type="ECO:0000256" key="5">
    <source>
        <dbReference type="ARBA" id="ARBA00022723"/>
    </source>
</evidence>
<comment type="similarity">
    <text evidence="3">Belongs to the Nudix hydrolase family. NudC subfamily.</text>
</comment>